<dbReference type="PANTHER" id="PTHR23026:SF123">
    <property type="entry name" value="NAD(P)H NITROREDUCTASE RV3131-RELATED"/>
    <property type="match status" value="1"/>
</dbReference>
<dbReference type="SUPFAM" id="SSF55469">
    <property type="entry name" value="FMN-dependent nitroreductase-like"/>
    <property type="match status" value="2"/>
</dbReference>
<dbReference type="InterPro" id="IPR000415">
    <property type="entry name" value="Nitroreductase-like"/>
</dbReference>
<organism evidence="2 3">
    <name type="scientific">Nocardia bovistercoris</name>
    <dbReference type="NCBI Taxonomy" id="2785916"/>
    <lineage>
        <taxon>Bacteria</taxon>
        <taxon>Bacillati</taxon>
        <taxon>Actinomycetota</taxon>
        <taxon>Actinomycetes</taxon>
        <taxon>Mycobacteriales</taxon>
        <taxon>Nocardiaceae</taxon>
        <taxon>Nocardia</taxon>
    </lineage>
</organism>
<proteinExistence type="predicted"/>
<feature type="region of interest" description="Disordered" evidence="1">
    <location>
        <begin position="306"/>
        <end position="326"/>
    </location>
</feature>
<gene>
    <name evidence="2" type="ORF">IT779_36210</name>
</gene>
<dbReference type="Proteomes" id="UP000655751">
    <property type="component" value="Unassembled WGS sequence"/>
</dbReference>
<evidence type="ECO:0008006" key="4">
    <source>
        <dbReference type="Google" id="ProtNLM"/>
    </source>
</evidence>
<dbReference type="AlphaFoldDB" id="A0A931N8F7"/>
<dbReference type="PANTHER" id="PTHR23026">
    <property type="entry name" value="NADPH NITROREDUCTASE"/>
    <property type="match status" value="1"/>
</dbReference>
<name>A0A931N8F7_9NOCA</name>
<sequence>MDAAVFDDTAPDDATVRAVLERADRAPSLHNSQPWRWHWNGVRLALHVDPDRLLPSTDAFNRQGIIGCGIALHHAATACAAAGWQPRIRRFPKPTDRTCLATLEFDGRGDVLDTDSELAAAIDHRYTDRAPYTPAPHWPDLVPVLDELCRRHDTRLLTIDAASRATLAEISWTAATTRRHDPHYRTELMWWLGGAGPDAGVPASAIPAREDIERVPTNRVFLPGTADPGPEQQDHAHIVALTSPDDTIESLLACGEALSAVLLECTVHELATCVMSHLTELPATRARVATAIGDPHPQIFLRIGSATAPMPPRTPRRPVEDVLEAG</sequence>
<dbReference type="Gene3D" id="3.40.109.10">
    <property type="entry name" value="NADH Oxidase"/>
    <property type="match status" value="2"/>
</dbReference>
<reference evidence="2" key="1">
    <citation type="submission" date="2020-11" db="EMBL/GenBank/DDBJ databases">
        <title>Nocardia NEAU-351.nov., a novel actinomycete isolated from the cow dung.</title>
        <authorList>
            <person name="Zhang X."/>
        </authorList>
    </citation>
    <scope>NUCLEOTIDE SEQUENCE</scope>
    <source>
        <strain evidence="2">NEAU-351</strain>
    </source>
</reference>
<dbReference type="NCBIfam" id="NF047509">
    <property type="entry name" value="Rv3131_FMN_oxido"/>
    <property type="match status" value="1"/>
</dbReference>
<dbReference type="EMBL" id="JADMLG010000028">
    <property type="protein sequence ID" value="MBH0781733.1"/>
    <property type="molecule type" value="Genomic_DNA"/>
</dbReference>
<dbReference type="InterPro" id="IPR050627">
    <property type="entry name" value="Nitroreductase/BluB"/>
</dbReference>
<evidence type="ECO:0000313" key="2">
    <source>
        <dbReference type="EMBL" id="MBH0781733.1"/>
    </source>
</evidence>
<accession>A0A931N8F7</accession>
<comment type="caution">
    <text evidence="2">The sequence shown here is derived from an EMBL/GenBank/DDBJ whole genome shotgun (WGS) entry which is preliminary data.</text>
</comment>
<dbReference type="GO" id="GO:0016491">
    <property type="term" value="F:oxidoreductase activity"/>
    <property type="evidence" value="ECO:0007669"/>
    <property type="project" value="InterPro"/>
</dbReference>
<evidence type="ECO:0000256" key="1">
    <source>
        <dbReference type="SAM" id="MobiDB-lite"/>
    </source>
</evidence>
<dbReference type="RefSeq" id="WP_196154015.1">
    <property type="nucleotide sequence ID" value="NZ_JADMLG010000028.1"/>
</dbReference>
<protein>
    <recommendedName>
        <fullName evidence="4">NAD(P)H nitroreductase</fullName>
    </recommendedName>
</protein>
<keyword evidence="3" id="KW-1185">Reference proteome</keyword>
<evidence type="ECO:0000313" key="3">
    <source>
        <dbReference type="Proteomes" id="UP000655751"/>
    </source>
</evidence>